<evidence type="ECO:0000256" key="3">
    <source>
        <dbReference type="SAM" id="MobiDB-lite"/>
    </source>
</evidence>
<dbReference type="Proteomes" id="UP000662939">
    <property type="component" value="Chromosome"/>
</dbReference>
<protein>
    <submittedName>
        <fullName evidence="4">Type II toxin-antitoxin system PemK/MazF family toxin</fullName>
    </submittedName>
</protein>
<keyword evidence="5" id="KW-1185">Reference proteome</keyword>
<proteinExistence type="inferred from homology"/>
<dbReference type="RefSeq" id="WP_213170935.1">
    <property type="nucleotide sequence ID" value="NZ_CP070496.1"/>
</dbReference>
<dbReference type="EMBL" id="CP070496">
    <property type="protein sequence ID" value="QSB04934.1"/>
    <property type="molecule type" value="Genomic_DNA"/>
</dbReference>
<organism evidence="4 5">
    <name type="scientific">Natronoglycomyces albus</name>
    <dbReference type="NCBI Taxonomy" id="2811108"/>
    <lineage>
        <taxon>Bacteria</taxon>
        <taxon>Bacillati</taxon>
        <taxon>Actinomycetota</taxon>
        <taxon>Actinomycetes</taxon>
        <taxon>Glycomycetales</taxon>
        <taxon>Glycomycetaceae</taxon>
        <taxon>Natronoglycomyces</taxon>
    </lineage>
</organism>
<evidence type="ECO:0000313" key="5">
    <source>
        <dbReference type="Proteomes" id="UP000662939"/>
    </source>
</evidence>
<name>A0A895XHX4_9ACTN</name>
<dbReference type="SUPFAM" id="SSF50118">
    <property type="entry name" value="Cell growth inhibitor/plasmid maintenance toxic component"/>
    <property type="match status" value="1"/>
</dbReference>
<dbReference type="Gene3D" id="2.30.30.110">
    <property type="match status" value="1"/>
</dbReference>
<dbReference type="KEGG" id="nav:JQS30_14385"/>
<comment type="similarity">
    <text evidence="1">Belongs to the PemK/MazF family.</text>
</comment>
<dbReference type="InterPro" id="IPR003477">
    <property type="entry name" value="PemK-like"/>
</dbReference>
<dbReference type="InterPro" id="IPR011067">
    <property type="entry name" value="Plasmid_toxin/cell-grow_inhib"/>
</dbReference>
<keyword evidence="2" id="KW-1277">Toxin-antitoxin system</keyword>
<evidence type="ECO:0000256" key="2">
    <source>
        <dbReference type="ARBA" id="ARBA00022649"/>
    </source>
</evidence>
<sequence>MLLAAIAVALIAALAWWLFARRRRAEVPRPSGPTPSAPKPPGEARPKQIWWADVPFSDGTDSKIRPCLVLGYNSRNYRILKITSQDYSHRDDHVEIPTKDWDPKAESNSFLDLRPILLSPKMFKNQAGTLDAKAWNAVRAYHDERS</sequence>
<dbReference type="Pfam" id="PF02452">
    <property type="entry name" value="PemK_toxin"/>
    <property type="match status" value="1"/>
</dbReference>
<evidence type="ECO:0000313" key="4">
    <source>
        <dbReference type="EMBL" id="QSB04934.1"/>
    </source>
</evidence>
<dbReference type="AlphaFoldDB" id="A0A895XHX4"/>
<dbReference type="GO" id="GO:0003677">
    <property type="term" value="F:DNA binding"/>
    <property type="evidence" value="ECO:0007669"/>
    <property type="project" value="InterPro"/>
</dbReference>
<reference evidence="4" key="1">
    <citation type="submission" date="2021-02" db="EMBL/GenBank/DDBJ databases">
        <title>Natronoglycomyces albus gen. nov., sp. nov, a haloalkaliphilic actinobacterium from a soda solonchak soil.</title>
        <authorList>
            <person name="Sorokin D.Y."/>
            <person name="Khijniak T.V."/>
            <person name="Zakharycheva A.P."/>
            <person name="Boueva O.V."/>
            <person name="Ariskina E.V."/>
            <person name="Hahnke R.L."/>
            <person name="Bunk B."/>
            <person name="Sproer C."/>
            <person name="Schumann P."/>
            <person name="Evtushenko L.I."/>
            <person name="Kublanov I.V."/>
        </authorList>
    </citation>
    <scope>NUCLEOTIDE SEQUENCE</scope>
    <source>
        <strain evidence="4">DSM 106290</strain>
    </source>
</reference>
<feature type="region of interest" description="Disordered" evidence="3">
    <location>
        <begin position="27"/>
        <end position="46"/>
    </location>
</feature>
<accession>A0A895XHX4</accession>
<feature type="compositionally biased region" description="Pro residues" evidence="3">
    <location>
        <begin position="30"/>
        <end position="43"/>
    </location>
</feature>
<evidence type="ECO:0000256" key="1">
    <source>
        <dbReference type="ARBA" id="ARBA00007521"/>
    </source>
</evidence>
<gene>
    <name evidence="4" type="ORF">JQS30_14385</name>
</gene>